<keyword evidence="1" id="KW-0732">Signal</keyword>
<evidence type="ECO:0000256" key="1">
    <source>
        <dbReference type="SAM" id="SignalP"/>
    </source>
</evidence>
<proteinExistence type="predicted"/>
<dbReference type="EMBL" id="JAABNR010000005">
    <property type="protein sequence ID" value="NBZ87350.1"/>
    <property type="molecule type" value="Genomic_DNA"/>
</dbReference>
<protein>
    <submittedName>
        <fullName evidence="2">Uncharacterized protein</fullName>
    </submittedName>
</protein>
<sequence length="171" mass="18410">MRRLLFALALLPAPLSAEPGIAHFSGLLPLNAPDAPETAALLAFLHDNDGKLVFLDIDIDTSVSIQPQIDAMRACGLLADEEGFDAADLLNTPLGIPTLRDGQVNCWNSVTFETPRSTLPMNAASMGIVSWRQEGFFLVQGLMKGGQNPPSYHLREIAADAATWALQVNSR</sequence>
<name>A0AAE5BS39_9RHOB</name>
<gene>
    <name evidence="2" type="ORF">GV832_07115</name>
</gene>
<dbReference type="AlphaFoldDB" id="A0AAE5BS39"/>
<evidence type="ECO:0000313" key="2">
    <source>
        <dbReference type="EMBL" id="NBZ87350.1"/>
    </source>
</evidence>
<feature type="chain" id="PRO_5042285028" evidence="1">
    <location>
        <begin position="18"/>
        <end position="171"/>
    </location>
</feature>
<comment type="caution">
    <text evidence="2">The sequence shown here is derived from an EMBL/GenBank/DDBJ whole genome shotgun (WGS) entry which is preliminary data.</text>
</comment>
<dbReference type="Proteomes" id="UP001193501">
    <property type="component" value="Unassembled WGS sequence"/>
</dbReference>
<keyword evidence="3" id="KW-1185">Reference proteome</keyword>
<accession>A0AAE5BS39</accession>
<organism evidence="2 3">
    <name type="scientific">Stagnihabitans tardus</name>
    <dbReference type="NCBI Taxonomy" id="2699202"/>
    <lineage>
        <taxon>Bacteria</taxon>
        <taxon>Pseudomonadati</taxon>
        <taxon>Pseudomonadota</taxon>
        <taxon>Alphaproteobacteria</taxon>
        <taxon>Rhodobacterales</taxon>
        <taxon>Paracoccaceae</taxon>
        <taxon>Stagnihabitans</taxon>
    </lineage>
</organism>
<reference evidence="2" key="1">
    <citation type="submission" date="2020-01" db="EMBL/GenBank/DDBJ databases">
        <authorList>
            <person name="Chen W.-M."/>
        </authorList>
    </citation>
    <scope>NUCLEOTIDE SEQUENCE</scope>
    <source>
        <strain evidence="2">CYK-10</strain>
    </source>
</reference>
<dbReference type="RefSeq" id="WP_168774154.1">
    <property type="nucleotide sequence ID" value="NZ_JAABNR010000005.1"/>
</dbReference>
<evidence type="ECO:0000313" key="3">
    <source>
        <dbReference type="Proteomes" id="UP001193501"/>
    </source>
</evidence>
<feature type="signal peptide" evidence="1">
    <location>
        <begin position="1"/>
        <end position="17"/>
    </location>
</feature>